<keyword evidence="4 8" id="KW-0812">Transmembrane</keyword>
<comment type="similarity">
    <text evidence="2">Belongs to the MreD family.</text>
</comment>
<dbReference type="Gene3D" id="1.10.1760.20">
    <property type="match status" value="1"/>
</dbReference>
<protein>
    <submittedName>
        <fullName evidence="9">Rod shape-determining protein MreD</fullName>
    </submittedName>
</protein>
<dbReference type="InterPro" id="IPR007227">
    <property type="entry name" value="Cell_shape_determining_MreD"/>
</dbReference>
<evidence type="ECO:0000256" key="8">
    <source>
        <dbReference type="SAM" id="Phobius"/>
    </source>
</evidence>
<evidence type="ECO:0000256" key="7">
    <source>
        <dbReference type="ARBA" id="ARBA00023136"/>
    </source>
</evidence>
<evidence type="ECO:0000256" key="6">
    <source>
        <dbReference type="ARBA" id="ARBA00022989"/>
    </source>
</evidence>
<dbReference type="KEGG" id="ppsc:EHS13_11110"/>
<evidence type="ECO:0000256" key="4">
    <source>
        <dbReference type="ARBA" id="ARBA00022692"/>
    </source>
</evidence>
<evidence type="ECO:0000313" key="9">
    <source>
        <dbReference type="EMBL" id="QGQ95393.1"/>
    </source>
</evidence>
<reference evidence="10" key="1">
    <citation type="submission" date="2018-11" db="EMBL/GenBank/DDBJ databases">
        <title>Complete genome sequence of Paenibacillus sp. ML311-T8.</title>
        <authorList>
            <person name="Nam Y.-D."/>
            <person name="Kang J."/>
            <person name="Chung W.-H."/>
            <person name="Park Y.S."/>
        </authorList>
    </citation>
    <scope>NUCLEOTIDE SEQUENCE [LARGE SCALE GENOMIC DNA]</scope>
    <source>
        <strain evidence="10">ML311-T8</strain>
    </source>
</reference>
<dbReference type="Proteomes" id="UP000426246">
    <property type="component" value="Chromosome"/>
</dbReference>
<keyword evidence="3" id="KW-1003">Cell membrane</keyword>
<gene>
    <name evidence="9" type="primary">mreD</name>
    <name evidence="9" type="ORF">EHS13_11110</name>
</gene>
<feature type="transmembrane region" description="Helical" evidence="8">
    <location>
        <begin position="6"/>
        <end position="29"/>
    </location>
</feature>
<dbReference type="NCBIfam" id="TIGR03426">
    <property type="entry name" value="shape_MreD"/>
    <property type="match status" value="1"/>
</dbReference>
<dbReference type="Pfam" id="PF04093">
    <property type="entry name" value="MreD"/>
    <property type="match status" value="1"/>
</dbReference>
<evidence type="ECO:0000256" key="5">
    <source>
        <dbReference type="ARBA" id="ARBA00022960"/>
    </source>
</evidence>
<sequence>MQRYFLPVILYVLFLIEGTVMPLITPAAWQSRIDLTSHFTFIVILFIAIYVSRHWALAYGLAFGMLHDIVYYGPMLGTYTFGFGLVGYLIGLLSYYSKANLLRSMLLIILGDFLLECLLYGIYRIFQITHISVHFALTYHILPSLLINLLFAILIYVPIRKLLENVGAAREREEEEDFN</sequence>
<evidence type="ECO:0000256" key="1">
    <source>
        <dbReference type="ARBA" id="ARBA00004651"/>
    </source>
</evidence>
<feature type="transmembrane region" description="Helical" evidence="8">
    <location>
        <begin position="41"/>
        <end position="63"/>
    </location>
</feature>
<feature type="transmembrane region" description="Helical" evidence="8">
    <location>
        <begin position="69"/>
        <end position="93"/>
    </location>
</feature>
<dbReference type="GO" id="GO:0005886">
    <property type="term" value="C:plasma membrane"/>
    <property type="evidence" value="ECO:0007669"/>
    <property type="project" value="UniProtKB-SubCell"/>
</dbReference>
<proteinExistence type="inferred from homology"/>
<accession>A0A6B8RIN1</accession>
<keyword evidence="10" id="KW-1185">Reference proteome</keyword>
<evidence type="ECO:0000313" key="10">
    <source>
        <dbReference type="Proteomes" id="UP000426246"/>
    </source>
</evidence>
<dbReference type="OrthoDB" id="2678464at2"/>
<name>A0A6B8RIN1_9BACL</name>
<dbReference type="RefSeq" id="WP_155700416.1">
    <property type="nucleotide sequence ID" value="NZ_CP034235.1"/>
</dbReference>
<feature type="transmembrane region" description="Helical" evidence="8">
    <location>
        <begin position="105"/>
        <end position="126"/>
    </location>
</feature>
<keyword evidence="5" id="KW-0133">Cell shape</keyword>
<evidence type="ECO:0000256" key="3">
    <source>
        <dbReference type="ARBA" id="ARBA00022475"/>
    </source>
</evidence>
<dbReference type="EMBL" id="CP034235">
    <property type="protein sequence ID" value="QGQ95393.1"/>
    <property type="molecule type" value="Genomic_DNA"/>
</dbReference>
<keyword evidence="7 8" id="KW-0472">Membrane</keyword>
<feature type="transmembrane region" description="Helical" evidence="8">
    <location>
        <begin position="138"/>
        <end position="157"/>
    </location>
</feature>
<evidence type="ECO:0000256" key="2">
    <source>
        <dbReference type="ARBA" id="ARBA00007776"/>
    </source>
</evidence>
<dbReference type="AlphaFoldDB" id="A0A6B8RIN1"/>
<organism evidence="9 10">
    <name type="scientific">Paenibacillus psychroresistens</name>
    <dbReference type="NCBI Taxonomy" id="1778678"/>
    <lineage>
        <taxon>Bacteria</taxon>
        <taxon>Bacillati</taxon>
        <taxon>Bacillota</taxon>
        <taxon>Bacilli</taxon>
        <taxon>Bacillales</taxon>
        <taxon>Paenibacillaceae</taxon>
        <taxon>Paenibacillus</taxon>
    </lineage>
</organism>
<comment type="subcellular location">
    <subcellularLocation>
        <location evidence="1">Cell membrane</location>
        <topology evidence="1">Multi-pass membrane protein</topology>
    </subcellularLocation>
</comment>
<dbReference type="GO" id="GO:0008360">
    <property type="term" value="P:regulation of cell shape"/>
    <property type="evidence" value="ECO:0007669"/>
    <property type="project" value="UniProtKB-KW"/>
</dbReference>
<keyword evidence="6 8" id="KW-1133">Transmembrane helix</keyword>